<accession>A0A840YM30</accession>
<evidence type="ECO:0000313" key="1">
    <source>
        <dbReference type="EMBL" id="MBB5696292.1"/>
    </source>
</evidence>
<dbReference type="EMBL" id="JACIJD010000036">
    <property type="protein sequence ID" value="MBB5696292.1"/>
    <property type="molecule type" value="Genomic_DNA"/>
</dbReference>
<keyword evidence="2" id="KW-1185">Reference proteome</keyword>
<name>A0A840YM30_9PROT</name>
<organism evidence="1 2">
    <name type="scientific">Muricoccus pecuniae</name>
    <dbReference type="NCBI Taxonomy" id="693023"/>
    <lineage>
        <taxon>Bacteria</taxon>
        <taxon>Pseudomonadati</taxon>
        <taxon>Pseudomonadota</taxon>
        <taxon>Alphaproteobacteria</taxon>
        <taxon>Acetobacterales</taxon>
        <taxon>Roseomonadaceae</taxon>
        <taxon>Muricoccus</taxon>
    </lineage>
</organism>
<dbReference type="AlphaFoldDB" id="A0A840YM30"/>
<proteinExistence type="predicted"/>
<reference evidence="1 2" key="1">
    <citation type="submission" date="2020-08" db="EMBL/GenBank/DDBJ databases">
        <title>Genomic Encyclopedia of Type Strains, Phase IV (KMG-IV): sequencing the most valuable type-strain genomes for metagenomic binning, comparative biology and taxonomic classification.</title>
        <authorList>
            <person name="Goeker M."/>
        </authorList>
    </citation>
    <scope>NUCLEOTIDE SEQUENCE [LARGE SCALE GENOMIC DNA]</scope>
    <source>
        <strain evidence="1 2">DSM 25622</strain>
    </source>
</reference>
<sequence length="303" mass="33529">MIRHIHILIGETLWRAGTAVMRGDQLADILRPAAEAEGFQVSVTRGLTEIRDAAVIMNKTAITEYGAGGVEQLLSWGNRVFLDILDGPDWKTILPLAHGLVSSSFLQHERFRQRYPDKPVVYIPHHANPRLESVRVDTSTFRCGYFGSAEGAVFLPELAEAGIVDTIIAISRSADWIPRFADYSIHYAVRPARFLPSVLKPFTKGATAGACGVPVIVCASDTEARRRLGDDYPYYAPADTDLRGMIDFLAEVRESFGGPRWQHALKVMESVREEASPAHIRDLFRRDFLRSGLLAGLETVAGP</sequence>
<evidence type="ECO:0008006" key="3">
    <source>
        <dbReference type="Google" id="ProtNLM"/>
    </source>
</evidence>
<comment type="caution">
    <text evidence="1">The sequence shown here is derived from an EMBL/GenBank/DDBJ whole genome shotgun (WGS) entry which is preliminary data.</text>
</comment>
<dbReference type="Proteomes" id="UP000580654">
    <property type="component" value="Unassembled WGS sequence"/>
</dbReference>
<gene>
    <name evidence="1" type="ORF">FHS87_004362</name>
</gene>
<protein>
    <recommendedName>
        <fullName evidence="3">Glycosyl transferases group 1</fullName>
    </recommendedName>
</protein>
<evidence type="ECO:0000313" key="2">
    <source>
        <dbReference type="Proteomes" id="UP000580654"/>
    </source>
</evidence>
<dbReference type="RefSeq" id="WP_184521465.1">
    <property type="nucleotide sequence ID" value="NZ_JACIJD010000036.1"/>
</dbReference>